<comment type="caution">
    <text evidence="4">The sequence shown here is derived from an EMBL/GenBank/DDBJ whole genome shotgun (WGS) entry which is preliminary data.</text>
</comment>
<reference evidence="4 5" key="1">
    <citation type="journal article" date="2023" name="Sci. Data">
        <title>Genome assembly of the Korean intertidal mud-creeper Batillaria attramentaria.</title>
        <authorList>
            <person name="Patra A.K."/>
            <person name="Ho P.T."/>
            <person name="Jun S."/>
            <person name="Lee S.J."/>
            <person name="Kim Y."/>
            <person name="Won Y.J."/>
        </authorList>
    </citation>
    <scope>NUCLEOTIDE SEQUENCE [LARGE SCALE GENOMIC DNA]</scope>
    <source>
        <strain evidence="4">Wonlab-2016</strain>
    </source>
</reference>
<comment type="similarity">
    <text evidence="1">Belongs to the DCC1 family.</text>
</comment>
<evidence type="ECO:0000313" key="4">
    <source>
        <dbReference type="EMBL" id="KAK7490469.1"/>
    </source>
</evidence>
<keyword evidence="5" id="KW-1185">Reference proteome</keyword>
<evidence type="ECO:0000313" key="5">
    <source>
        <dbReference type="Proteomes" id="UP001519460"/>
    </source>
</evidence>
<sequence>MAAVADDAEQRRSLQDVNTVLQYAKLEPSELRPCVQAIFFSENLENDSVKLLEMNGEVMTALKTGDRVVLRGNKDDMAVLCTETQTFDLKGAELSNSMLLLQHLDCGQDLPETGPQEIQYREVVSVLHDYFELRPVKPRLRTLRHLLEENLYSGHECEEDEQHQGKKYTMTEFLNVVQASEKEIVAGLKNLRALELQGYWRMLDFDYLSTVMSHIVQLAEEGDWLQTGVPLADCLAVLEELFPREVIKHVVECYSRPQPADSSEEAGIYRLDEDQVCQFYAEVCLRNAGKFNLNEFLQVWEQSVPPGMKTSLSQIQGIALVDRDSKPETISFFPVEDLPEDVSERFDYLFDARKKWTLAEITPYISGLTTEKLDVGALLTKYARASTQNGIKVFSSRKTF</sequence>
<dbReference type="Proteomes" id="UP001519460">
    <property type="component" value="Unassembled WGS sequence"/>
</dbReference>
<dbReference type="InterPro" id="IPR019128">
    <property type="entry name" value="Dcc1"/>
</dbReference>
<evidence type="ECO:0000256" key="1">
    <source>
        <dbReference type="ARBA" id="ARBA00007017"/>
    </source>
</evidence>
<dbReference type="AlphaFoldDB" id="A0ABD0KTG2"/>
<dbReference type="GO" id="GO:0006260">
    <property type="term" value="P:DNA replication"/>
    <property type="evidence" value="ECO:0007669"/>
    <property type="project" value="UniProtKB-KW"/>
</dbReference>
<proteinExistence type="inferred from homology"/>
<evidence type="ECO:0000256" key="2">
    <source>
        <dbReference type="ARBA" id="ARBA00017682"/>
    </source>
</evidence>
<accession>A0ABD0KTG2</accession>
<dbReference type="Pfam" id="PF09724">
    <property type="entry name" value="Dcc1"/>
    <property type="match status" value="1"/>
</dbReference>
<gene>
    <name evidence="4" type="ORF">BaRGS_00018255</name>
</gene>
<keyword evidence="3" id="KW-0235">DNA replication</keyword>
<protein>
    <recommendedName>
        <fullName evidence="2">Sister chromatid cohesion protein DCC1</fullName>
    </recommendedName>
</protein>
<evidence type="ECO:0000256" key="3">
    <source>
        <dbReference type="ARBA" id="ARBA00022705"/>
    </source>
</evidence>
<dbReference type="PANTHER" id="PTHR13395">
    <property type="entry name" value="SISTER CHROMATID COHESION PROTEIN DCC1-RELATED"/>
    <property type="match status" value="1"/>
</dbReference>
<organism evidence="4 5">
    <name type="scientific">Batillaria attramentaria</name>
    <dbReference type="NCBI Taxonomy" id="370345"/>
    <lineage>
        <taxon>Eukaryota</taxon>
        <taxon>Metazoa</taxon>
        <taxon>Spiralia</taxon>
        <taxon>Lophotrochozoa</taxon>
        <taxon>Mollusca</taxon>
        <taxon>Gastropoda</taxon>
        <taxon>Caenogastropoda</taxon>
        <taxon>Sorbeoconcha</taxon>
        <taxon>Cerithioidea</taxon>
        <taxon>Batillariidae</taxon>
        <taxon>Batillaria</taxon>
    </lineage>
</organism>
<name>A0ABD0KTG2_9CAEN</name>
<dbReference type="EMBL" id="JACVVK020000126">
    <property type="protein sequence ID" value="KAK7490469.1"/>
    <property type="molecule type" value="Genomic_DNA"/>
</dbReference>
<dbReference type="PANTHER" id="PTHR13395:SF6">
    <property type="entry name" value="SISTER CHROMATID COHESION PROTEIN DCC1"/>
    <property type="match status" value="1"/>
</dbReference>